<reference evidence="2 3" key="1">
    <citation type="submission" date="2019-07" db="EMBL/GenBank/DDBJ databases">
        <title>The pathways for chlorine oxyanion respiration interact through the shared metabolite chlorate.</title>
        <authorList>
            <person name="Barnum T.P."/>
            <person name="Cheng Y."/>
            <person name="Hill K.A."/>
            <person name="Lucas L.N."/>
            <person name="Carlson H.K."/>
            <person name="Coates J.D."/>
        </authorList>
    </citation>
    <scope>NUCLEOTIDE SEQUENCE [LARGE SCALE GENOMIC DNA]</scope>
    <source>
        <strain evidence="2">UCB</strain>
    </source>
</reference>
<feature type="transmembrane region" description="Helical" evidence="1">
    <location>
        <begin position="78"/>
        <end position="95"/>
    </location>
</feature>
<accession>A0A558BCQ8</accession>
<comment type="caution">
    <text evidence="2">The sequence shown here is derived from an EMBL/GenBank/DDBJ whole genome shotgun (WGS) entry which is preliminary data.</text>
</comment>
<name>A0A558BCQ8_9GAMM</name>
<proteinExistence type="predicted"/>
<gene>
    <name evidence="2" type="ORF">FHK81_06555</name>
</gene>
<evidence type="ECO:0000313" key="3">
    <source>
        <dbReference type="Proteomes" id="UP000319142"/>
    </source>
</evidence>
<protein>
    <submittedName>
        <fullName evidence="2">Uncharacterized protein</fullName>
    </submittedName>
</protein>
<keyword evidence="1" id="KW-0812">Transmembrane</keyword>
<feature type="transmembrane region" description="Helical" evidence="1">
    <location>
        <begin position="148"/>
        <end position="171"/>
    </location>
</feature>
<dbReference type="Proteomes" id="UP000319142">
    <property type="component" value="Unassembled WGS sequence"/>
</dbReference>
<dbReference type="AlphaFoldDB" id="A0A558BCQ8"/>
<sequence length="183" mass="19774">MVTVQRPPFLPVKPMRSPMKASLVLAVGLFLVIAVLNQPLKTEAAPQGIFSFQLAATAEQSGAILQSWGQENLAFAELSLWLGLLFTVAWLASLLQLTRHFTRDRPGIRERKVARWVRVLFVIAGLCDVAENSVLLNNLATPTDAMSSSAAILALVKITGVMLGIAGLVVIRAARRHPLSQPG</sequence>
<keyword evidence="1" id="KW-0472">Membrane</keyword>
<dbReference type="RefSeq" id="WP_273133104.1">
    <property type="nucleotide sequence ID" value="NZ_VMRX01000014.1"/>
</dbReference>
<dbReference type="EMBL" id="VMRX01000014">
    <property type="protein sequence ID" value="TVT34279.1"/>
    <property type="molecule type" value="Genomic_DNA"/>
</dbReference>
<evidence type="ECO:0000256" key="1">
    <source>
        <dbReference type="SAM" id="Phobius"/>
    </source>
</evidence>
<organism evidence="2 3">
    <name type="scientific">Marinobacter vinifirmus</name>
    <dbReference type="NCBI Taxonomy" id="355591"/>
    <lineage>
        <taxon>Bacteria</taxon>
        <taxon>Pseudomonadati</taxon>
        <taxon>Pseudomonadota</taxon>
        <taxon>Gammaproteobacteria</taxon>
        <taxon>Pseudomonadales</taxon>
        <taxon>Marinobacteraceae</taxon>
        <taxon>Marinobacter</taxon>
    </lineage>
</organism>
<feature type="transmembrane region" description="Helical" evidence="1">
    <location>
        <begin position="116"/>
        <end position="136"/>
    </location>
</feature>
<keyword evidence="1" id="KW-1133">Transmembrane helix</keyword>
<evidence type="ECO:0000313" key="2">
    <source>
        <dbReference type="EMBL" id="TVT34279.1"/>
    </source>
</evidence>